<name>A0A6J5QD03_9CAUD</name>
<dbReference type="EMBL" id="LR796893">
    <property type="protein sequence ID" value="CAB4173149.1"/>
    <property type="molecule type" value="Genomic_DNA"/>
</dbReference>
<evidence type="ECO:0000313" key="2">
    <source>
        <dbReference type="EMBL" id="CAB4179228.1"/>
    </source>
</evidence>
<protein>
    <submittedName>
        <fullName evidence="2">Uncharacterized protein</fullName>
    </submittedName>
</protein>
<accession>A0A6J5QD03</accession>
<reference evidence="2" key="1">
    <citation type="submission" date="2020-05" db="EMBL/GenBank/DDBJ databases">
        <authorList>
            <person name="Chiriac C."/>
            <person name="Salcher M."/>
            <person name="Ghai R."/>
            <person name="Kavagutti S V."/>
        </authorList>
    </citation>
    <scope>NUCLEOTIDE SEQUENCE</scope>
</reference>
<sequence>MKDFMMMPKGFMGLPSEEAFLTVAENKANFLIAVKDWHYGPEEPSNDPKANPEFYDSLAEAMQCDAKDARRKHCSNCEYYDNSLMTQVRIERIPMAGYDTGYGYRGHCEKLNFICNDMRVCQAWEERESEMD</sequence>
<proteinExistence type="predicted"/>
<dbReference type="EMBL" id="LR796976">
    <property type="protein sequence ID" value="CAB4179228.1"/>
    <property type="molecule type" value="Genomic_DNA"/>
</dbReference>
<organism evidence="2">
    <name type="scientific">uncultured Caudovirales phage</name>
    <dbReference type="NCBI Taxonomy" id="2100421"/>
    <lineage>
        <taxon>Viruses</taxon>
        <taxon>Duplodnaviria</taxon>
        <taxon>Heunggongvirae</taxon>
        <taxon>Uroviricota</taxon>
        <taxon>Caudoviricetes</taxon>
        <taxon>Peduoviridae</taxon>
        <taxon>Maltschvirus</taxon>
        <taxon>Maltschvirus maltsch</taxon>
    </lineage>
</organism>
<gene>
    <name evidence="2" type="ORF">UFOVP1024_50</name>
    <name evidence="1" type="ORF">UFOVP949_29</name>
</gene>
<evidence type="ECO:0000313" key="1">
    <source>
        <dbReference type="EMBL" id="CAB4173149.1"/>
    </source>
</evidence>